<dbReference type="Proteomes" id="UP000002630">
    <property type="component" value="Linkage Group LG17"/>
</dbReference>
<feature type="compositionally biased region" description="Basic and acidic residues" evidence="1">
    <location>
        <begin position="440"/>
        <end position="449"/>
    </location>
</feature>
<dbReference type="InterPro" id="IPR050910">
    <property type="entry name" value="JMJD6_ArgDemeth/LysHydrox"/>
</dbReference>
<dbReference type="PANTHER" id="PTHR12480:SF6">
    <property type="entry name" value="2-OXOGLUTARATE AND IRON-DEPENDENT OXYGENASE JMJD4"/>
    <property type="match status" value="1"/>
</dbReference>
<dbReference type="GO" id="GO:0005634">
    <property type="term" value="C:nucleus"/>
    <property type="evidence" value="ECO:0007669"/>
    <property type="project" value="TreeGrafter"/>
</dbReference>
<evidence type="ECO:0000313" key="3">
    <source>
        <dbReference type="EMBL" id="CBJ30422.1"/>
    </source>
</evidence>
<dbReference type="InterPro" id="IPR003347">
    <property type="entry name" value="JmjC_dom"/>
</dbReference>
<gene>
    <name evidence="3" type="ORF">Esi_0189_0052</name>
</gene>
<organism evidence="3 4">
    <name type="scientific">Ectocarpus siliculosus</name>
    <name type="common">Brown alga</name>
    <name type="synonym">Conferva siliculosa</name>
    <dbReference type="NCBI Taxonomy" id="2880"/>
    <lineage>
        <taxon>Eukaryota</taxon>
        <taxon>Sar</taxon>
        <taxon>Stramenopiles</taxon>
        <taxon>Ochrophyta</taxon>
        <taxon>PX clade</taxon>
        <taxon>Phaeophyceae</taxon>
        <taxon>Ectocarpales</taxon>
        <taxon>Ectocarpaceae</taxon>
        <taxon>Ectocarpus</taxon>
    </lineage>
</organism>
<evidence type="ECO:0000259" key="2">
    <source>
        <dbReference type="PROSITE" id="PS51184"/>
    </source>
</evidence>
<dbReference type="PANTHER" id="PTHR12480">
    <property type="entry name" value="ARGININE DEMETHYLASE AND LYSYL-HYDROXYLASE JMJD"/>
    <property type="match status" value="1"/>
</dbReference>
<dbReference type="eggNOG" id="KOG2131">
    <property type="taxonomic scope" value="Eukaryota"/>
</dbReference>
<protein>
    <recommendedName>
        <fullName evidence="2">JmjC domain-containing protein</fullName>
    </recommendedName>
</protein>
<dbReference type="Gene3D" id="2.60.120.650">
    <property type="entry name" value="Cupin"/>
    <property type="match status" value="1"/>
</dbReference>
<dbReference type="AlphaFoldDB" id="D7FPG4"/>
<dbReference type="GO" id="GO:0043565">
    <property type="term" value="F:sequence-specific DNA binding"/>
    <property type="evidence" value="ECO:0007669"/>
    <property type="project" value="TreeGrafter"/>
</dbReference>
<dbReference type="Pfam" id="PF13621">
    <property type="entry name" value="Cupin_8"/>
    <property type="match status" value="1"/>
</dbReference>
<dbReference type="OrthoDB" id="203487at2759"/>
<dbReference type="GO" id="GO:0016706">
    <property type="term" value="F:2-oxoglutarate-dependent dioxygenase activity"/>
    <property type="evidence" value="ECO:0007669"/>
    <property type="project" value="TreeGrafter"/>
</dbReference>
<reference evidence="3 4" key="1">
    <citation type="journal article" date="2010" name="Nature">
        <title>The Ectocarpus genome and the independent evolution of multicellularity in brown algae.</title>
        <authorList>
            <person name="Cock J.M."/>
            <person name="Sterck L."/>
            <person name="Rouze P."/>
            <person name="Scornet D."/>
            <person name="Allen A.E."/>
            <person name="Amoutzias G."/>
            <person name="Anthouard V."/>
            <person name="Artiguenave F."/>
            <person name="Aury J.M."/>
            <person name="Badger J.H."/>
            <person name="Beszteri B."/>
            <person name="Billiau K."/>
            <person name="Bonnet E."/>
            <person name="Bothwell J.H."/>
            <person name="Bowler C."/>
            <person name="Boyen C."/>
            <person name="Brownlee C."/>
            <person name="Carrano C.J."/>
            <person name="Charrier B."/>
            <person name="Cho G.Y."/>
            <person name="Coelho S.M."/>
            <person name="Collen J."/>
            <person name="Corre E."/>
            <person name="Da Silva C."/>
            <person name="Delage L."/>
            <person name="Delaroque N."/>
            <person name="Dittami S.M."/>
            <person name="Doulbeau S."/>
            <person name="Elias M."/>
            <person name="Farnham G."/>
            <person name="Gachon C.M."/>
            <person name="Gschloessl B."/>
            <person name="Heesch S."/>
            <person name="Jabbari K."/>
            <person name="Jubin C."/>
            <person name="Kawai H."/>
            <person name="Kimura K."/>
            <person name="Kloareg B."/>
            <person name="Kupper F.C."/>
            <person name="Lang D."/>
            <person name="Le Bail A."/>
            <person name="Leblanc C."/>
            <person name="Lerouge P."/>
            <person name="Lohr M."/>
            <person name="Lopez P.J."/>
            <person name="Martens C."/>
            <person name="Maumus F."/>
            <person name="Michel G."/>
            <person name="Miranda-Saavedra D."/>
            <person name="Morales J."/>
            <person name="Moreau H."/>
            <person name="Motomura T."/>
            <person name="Nagasato C."/>
            <person name="Napoli C.A."/>
            <person name="Nelson D.R."/>
            <person name="Nyvall-Collen P."/>
            <person name="Peters A.F."/>
            <person name="Pommier C."/>
            <person name="Potin P."/>
            <person name="Poulain J."/>
            <person name="Quesneville H."/>
            <person name="Read B."/>
            <person name="Rensing S.A."/>
            <person name="Ritter A."/>
            <person name="Rousvoal S."/>
            <person name="Samanta M."/>
            <person name="Samson G."/>
            <person name="Schroeder D.C."/>
            <person name="Segurens B."/>
            <person name="Strittmatter M."/>
            <person name="Tonon T."/>
            <person name="Tregear J.W."/>
            <person name="Valentin K."/>
            <person name="von Dassow P."/>
            <person name="Yamagishi T."/>
            <person name="Van de Peer Y."/>
            <person name="Wincker P."/>
        </authorList>
    </citation>
    <scope>NUCLEOTIDE SEQUENCE [LARGE SCALE GENOMIC DNA]</scope>
    <source>
        <strain evidence="4">Ec32 / CCAP1310/4</strain>
    </source>
</reference>
<feature type="region of interest" description="Disordered" evidence="1">
    <location>
        <begin position="358"/>
        <end position="381"/>
    </location>
</feature>
<dbReference type="GO" id="GO:0045905">
    <property type="term" value="P:positive regulation of translational termination"/>
    <property type="evidence" value="ECO:0007669"/>
    <property type="project" value="TreeGrafter"/>
</dbReference>
<keyword evidence="4" id="KW-1185">Reference proteome</keyword>
<name>D7FPG4_ECTSI</name>
<dbReference type="GO" id="GO:0005737">
    <property type="term" value="C:cytoplasm"/>
    <property type="evidence" value="ECO:0007669"/>
    <property type="project" value="TreeGrafter"/>
</dbReference>
<dbReference type="PROSITE" id="PS51184">
    <property type="entry name" value="JMJC"/>
    <property type="match status" value="1"/>
</dbReference>
<accession>D7FPG4</accession>
<evidence type="ECO:0000256" key="1">
    <source>
        <dbReference type="SAM" id="MobiDB-lite"/>
    </source>
</evidence>
<dbReference type="SMART" id="SM00558">
    <property type="entry name" value="JmjC"/>
    <property type="match status" value="1"/>
</dbReference>
<proteinExistence type="predicted"/>
<dbReference type="EMBL" id="FN648355">
    <property type="protein sequence ID" value="CBJ30422.1"/>
    <property type="molecule type" value="Genomic_DNA"/>
</dbReference>
<feature type="compositionally biased region" description="Basic and acidic residues" evidence="1">
    <location>
        <begin position="473"/>
        <end position="482"/>
    </location>
</feature>
<evidence type="ECO:0000313" key="4">
    <source>
        <dbReference type="Proteomes" id="UP000002630"/>
    </source>
</evidence>
<feature type="domain" description="JmjC" evidence="2">
    <location>
        <begin position="132"/>
        <end position="289"/>
    </location>
</feature>
<dbReference type="EMBL" id="FN649742">
    <property type="protein sequence ID" value="CBJ30422.1"/>
    <property type="molecule type" value="Genomic_DNA"/>
</dbReference>
<dbReference type="OMA" id="HANEINC"/>
<dbReference type="InterPro" id="IPR041667">
    <property type="entry name" value="Cupin_8"/>
</dbReference>
<dbReference type="SUPFAM" id="SSF51197">
    <property type="entry name" value="Clavaminate synthase-like"/>
    <property type="match status" value="1"/>
</dbReference>
<feature type="region of interest" description="Disordered" evidence="1">
    <location>
        <begin position="416"/>
        <end position="482"/>
    </location>
</feature>
<dbReference type="InParanoid" id="D7FPG4"/>
<sequence>MAKQVRRLDASTAEYSDFVYVMKNNTPKDGRADVDFLRQEFGDMEVPVVECSPLEGYGEERRVSMTLREYLDAVHDGERPEPTGGSSSDSGGGPVLYLKDWHFQRLVREGKKPSLSGSTSADGGGASAAGAMETPSFFRDDWLNWWCDRQGQDDYRFVYIGPPGSFTGLHHDVLNSFSWSFNVCGSKHWTLFPTEATPDLYDRYGRDLAKDVRSGRADPDKFPRLDAAPRLEVYQGPGEAIFVPSGWHHQVVNTGDGREGGGGLTVSVNTNWFNGFNLDKVAAFLHSELSAVRAALDHLRETMSGGGGAGGTGGRREWENQCELVMRANSSFNVTDFARLVTARAQHLLGARAAQDSLCDDDPERCRGSGASGRGSSSGSGAWQQERWVVLALQQLRAVLRELLVAPSADHVFLDDGGDSASLPDEDGATSGEGGDIEGGSDRGLRETLDAVETYLLTRDVTREQSSGASTTLERDGGGPVD</sequence>